<dbReference type="AlphaFoldDB" id="A0AAV5W6P6"/>
<protein>
    <submittedName>
        <fullName evidence="1">Uncharacterized protein</fullName>
    </submittedName>
</protein>
<keyword evidence="2" id="KW-1185">Reference proteome</keyword>
<evidence type="ECO:0000313" key="2">
    <source>
        <dbReference type="Proteomes" id="UP001432322"/>
    </source>
</evidence>
<reference evidence="1" key="1">
    <citation type="submission" date="2023-10" db="EMBL/GenBank/DDBJ databases">
        <title>Genome assembly of Pristionchus species.</title>
        <authorList>
            <person name="Yoshida K."/>
            <person name="Sommer R.J."/>
        </authorList>
    </citation>
    <scope>NUCLEOTIDE SEQUENCE</scope>
    <source>
        <strain evidence="1">RS5133</strain>
    </source>
</reference>
<comment type="caution">
    <text evidence="1">The sequence shown here is derived from an EMBL/GenBank/DDBJ whole genome shotgun (WGS) entry which is preliminary data.</text>
</comment>
<sequence>ENQDEDREYLIVCSALEMDPTLLELAKQAARNLPPAYIHSALPQQLRDLFLTFQRWGEDDALWDSSATLNPDHQPDRYRSNYVCAPEVTSDEDGEDPNEEHN</sequence>
<name>A0AAV5W6P6_9BILA</name>
<proteinExistence type="predicted"/>
<dbReference type="EMBL" id="BTSY01000004">
    <property type="protein sequence ID" value="GMT26128.1"/>
    <property type="molecule type" value="Genomic_DNA"/>
</dbReference>
<feature type="non-terminal residue" evidence="1">
    <location>
        <position position="1"/>
    </location>
</feature>
<dbReference type="Proteomes" id="UP001432322">
    <property type="component" value="Unassembled WGS sequence"/>
</dbReference>
<accession>A0AAV5W6P6</accession>
<evidence type="ECO:0000313" key="1">
    <source>
        <dbReference type="EMBL" id="GMT26128.1"/>
    </source>
</evidence>
<gene>
    <name evidence="1" type="ORF">PFISCL1PPCAC_17425</name>
</gene>
<organism evidence="1 2">
    <name type="scientific">Pristionchus fissidentatus</name>
    <dbReference type="NCBI Taxonomy" id="1538716"/>
    <lineage>
        <taxon>Eukaryota</taxon>
        <taxon>Metazoa</taxon>
        <taxon>Ecdysozoa</taxon>
        <taxon>Nematoda</taxon>
        <taxon>Chromadorea</taxon>
        <taxon>Rhabditida</taxon>
        <taxon>Rhabditina</taxon>
        <taxon>Diplogasteromorpha</taxon>
        <taxon>Diplogasteroidea</taxon>
        <taxon>Neodiplogasteridae</taxon>
        <taxon>Pristionchus</taxon>
    </lineage>
</organism>